<evidence type="ECO:0000256" key="2">
    <source>
        <dbReference type="ARBA" id="ARBA00005434"/>
    </source>
</evidence>
<evidence type="ECO:0000313" key="13">
    <source>
        <dbReference type="Proteomes" id="UP001489004"/>
    </source>
</evidence>
<comment type="subcellular location">
    <subcellularLocation>
        <location evidence="1">Nucleus</location>
    </subcellularLocation>
</comment>
<evidence type="ECO:0000256" key="5">
    <source>
        <dbReference type="ARBA" id="ARBA00022763"/>
    </source>
</evidence>
<dbReference type="SMART" id="SM00320">
    <property type="entry name" value="WD40"/>
    <property type="match status" value="4"/>
</dbReference>
<dbReference type="PANTHER" id="PTHR15169:SF0">
    <property type="entry name" value="DNA DAMAGE-BINDING PROTEIN 2"/>
    <property type="match status" value="1"/>
</dbReference>
<keyword evidence="8" id="KW-0234">DNA repair</keyword>
<feature type="compositionally biased region" description="Low complexity" evidence="11">
    <location>
        <begin position="522"/>
        <end position="536"/>
    </location>
</feature>
<keyword evidence="5" id="KW-0227">DNA damage</keyword>
<dbReference type="InterPro" id="IPR001680">
    <property type="entry name" value="WD40_rpt"/>
</dbReference>
<dbReference type="Proteomes" id="UP001489004">
    <property type="component" value="Unassembled WGS sequence"/>
</dbReference>
<keyword evidence="7" id="KW-0238">DNA-binding</keyword>
<dbReference type="EMBL" id="JALJOR010000009">
    <property type="protein sequence ID" value="KAK9811590.1"/>
    <property type="molecule type" value="Genomic_DNA"/>
</dbReference>
<feature type="region of interest" description="Disordered" evidence="11">
    <location>
        <begin position="556"/>
        <end position="582"/>
    </location>
</feature>
<evidence type="ECO:0000256" key="9">
    <source>
        <dbReference type="ARBA" id="ARBA00023242"/>
    </source>
</evidence>
<dbReference type="GO" id="GO:0005634">
    <property type="term" value="C:nucleus"/>
    <property type="evidence" value="ECO:0007669"/>
    <property type="project" value="UniProtKB-SubCell"/>
</dbReference>
<feature type="compositionally biased region" description="Acidic residues" evidence="11">
    <location>
        <begin position="12"/>
        <end position="30"/>
    </location>
</feature>
<dbReference type="AlphaFoldDB" id="A0AAW1PPA3"/>
<keyword evidence="3 10" id="KW-0853">WD repeat</keyword>
<dbReference type="GO" id="GO:0003684">
    <property type="term" value="F:damaged DNA binding"/>
    <property type="evidence" value="ECO:0007669"/>
    <property type="project" value="InterPro"/>
</dbReference>
<dbReference type="InterPro" id="IPR033312">
    <property type="entry name" value="DDB2"/>
</dbReference>
<evidence type="ECO:0000256" key="6">
    <source>
        <dbReference type="ARBA" id="ARBA00022786"/>
    </source>
</evidence>
<dbReference type="PANTHER" id="PTHR15169">
    <property type="entry name" value="DAMAGE-SPECIFIC DNA BINDING PROTEIN 2"/>
    <property type="match status" value="1"/>
</dbReference>
<proteinExistence type="inferred from homology"/>
<protein>
    <recommendedName>
        <fullName evidence="14">Protein DAMAGED DNA-BINDING 2</fullName>
    </recommendedName>
</protein>
<feature type="repeat" description="WD" evidence="10">
    <location>
        <begin position="171"/>
        <end position="206"/>
    </location>
</feature>
<feature type="region of interest" description="Disordered" evidence="11">
    <location>
        <begin position="512"/>
        <end position="536"/>
    </location>
</feature>
<gene>
    <name evidence="12" type="ORF">WJX72_006636</name>
</gene>
<sequence length="582" mass="63418">MPRWVVARPAADDEEEEEQESSEEESDGDEAVIGFEEGGHGIAEQAGEEEEAQEAEQQEEAQAGPRKKQKISVKLGQRSLVCHVCGKPGHNAGFVGSVYLDCPNRPCYLCKRSGHTTMTCPYRIAPEHGCVQASSVSSDGVLGLVRKREQDGRKRELPMPHAGWQVDAAVLKLHSRRCTCLEFHPSKDNIVLSGDKKGQVAIWDFDKVYERTVYNLQRALCNNLRFLHSGDGMSCCSASSDGTLKVFDIETGFDSEVMNLNPEGWIDGVSNERNWGMFYGMDVCTHKGLVIAGDSKGLVHFADPREPKTLGSEQLHKKGNKVTSVHVNPADENVVLTGSNDWTARMSDIRCLSGSAASTSASASTGTSPVQLASLAHKAVVNAAYFSPITGGKIMTTCIDNRLRIWDSVYSTDRDPDREIVHSHDFNRYLTPFRAEWDPKDPNERLLVIGRYISEDFGGVALHPVDLMDASTGQLLQQLKDPNLTTICPVNKPHPRLDVIISGSSRSLYAWRPITPGEGEEGTASKASSSKSDATTTEVLLQGSAHFVFYDAEDGADEKKKRKAGAGAGPGGKDAKGKGKKK</sequence>
<accession>A0AAW1PPA3</accession>
<keyword evidence="9" id="KW-0539">Nucleus</keyword>
<dbReference type="Gene3D" id="4.10.60.10">
    <property type="entry name" value="Zinc finger, CCHC-type"/>
    <property type="match status" value="1"/>
</dbReference>
<evidence type="ECO:0000256" key="7">
    <source>
        <dbReference type="ARBA" id="ARBA00023125"/>
    </source>
</evidence>
<feature type="region of interest" description="Disordered" evidence="11">
    <location>
        <begin position="1"/>
        <end position="70"/>
    </location>
</feature>
<comment type="similarity">
    <text evidence="2">Belongs to the WD repeat DDB2/WDR76 family.</text>
</comment>
<dbReference type="InterPro" id="IPR015943">
    <property type="entry name" value="WD40/YVTN_repeat-like_dom_sf"/>
</dbReference>
<keyword evidence="4" id="KW-0677">Repeat</keyword>
<evidence type="ECO:0000313" key="12">
    <source>
        <dbReference type="EMBL" id="KAK9811590.1"/>
    </source>
</evidence>
<dbReference type="SUPFAM" id="SSF50978">
    <property type="entry name" value="WD40 repeat-like"/>
    <property type="match status" value="1"/>
</dbReference>
<keyword evidence="13" id="KW-1185">Reference proteome</keyword>
<evidence type="ECO:0000256" key="4">
    <source>
        <dbReference type="ARBA" id="ARBA00022737"/>
    </source>
</evidence>
<dbReference type="SUPFAM" id="SSF57756">
    <property type="entry name" value="Retrovirus zinc finger-like domains"/>
    <property type="match status" value="1"/>
</dbReference>
<dbReference type="Gene3D" id="2.130.10.10">
    <property type="entry name" value="YVTN repeat-like/Quinoprotein amine dehydrogenase"/>
    <property type="match status" value="1"/>
</dbReference>
<name>A0AAW1PPA3_9CHLO</name>
<feature type="compositionally biased region" description="Acidic residues" evidence="11">
    <location>
        <begin position="46"/>
        <end position="59"/>
    </location>
</feature>
<reference evidence="12 13" key="1">
    <citation type="journal article" date="2024" name="Nat. Commun.">
        <title>Phylogenomics reveals the evolutionary origins of lichenization in chlorophyte algae.</title>
        <authorList>
            <person name="Puginier C."/>
            <person name="Libourel C."/>
            <person name="Otte J."/>
            <person name="Skaloud P."/>
            <person name="Haon M."/>
            <person name="Grisel S."/>
            <person name="Petersen M."/>
            <person name="Berrin J.G."/>
            <person name="Delaux P.M."/>
            <person name="Dal Grande F."/>
            <person name="Keller J."/>
        </authorList>
    </citation>
    <scope>NUCLEOTIDE SEQUENCE [LARGE SCALE GENOMIC DNA]</scope>
    <source>
        <strain evidence="12 13">SAG 2043</strain>
    </source>
</reference>
<evidence type="ECO:0000256" key="3">
    <source>
        <dbReference type="ARBA" id="ARBA00022574"/>
    </source>
</evidence>
<evidence type="ECO:0008006" key="14">
    <source>
        <dbReference type="Google" id="ProtNLM"/>
    </source>
</evidence>
<dbReference type="InterPro" id="IPR036322">
    <property type="entry name" value="WD40_repeat_dom_sf"/>
</dbReference>
<organism evidence="12 13">
    <name type="scientific">[Myrmecia] bisecta</name>
    <dbReference type="NCBI Taxonomy" id="41462"/>
    <lineage>
        <taxon>Eukaryota</taxon>
        <taxon>Viridiplantae</taxon>
        <taxon>Chlorophyta</taxon>
        <taxon>core chlorophytes</taxon>
        <taxon>Trebouxiophyceae</taxon>
        <taxon>Trebouxiales</taxon>
        <taxon>Trebouxiaceae</taxon>
        <taxon>Myrmecia</taxon>
    </lineage>
</organism>
<evidence type="ECO:0000256" key="8">
    <source>
        <dbReference type="ARBA" id="ARBA00023204"/>
    </source>
</evidence>
<dbReference type="PROSITE" id="PS50082">
    <property type="entry name" value="WD_REPEATS_2"/>
    <property type="match status" value="2"/>
</dbReference>
<feature type="compositionally biased region" description="Basic and acidic residues" evidence="11">
    <location>
        <begin position="573"/>
        <end position="582"/>
    </location>
</feature>
<comment type="caution">
    <text evidence="12">The sequence shown here is derived from an EMBL/GenBank/DDBJ whole genome shotgun (WGS) entry which is preliminary data.</text>
</comment>
<keyword evidence="6" id="KW-0833">Ubl conjugation pathway</keyword>
<dbReference type="GO" id="GO:0009411">
    <property type="term" value="P:response to UV"/>
    <property type="evidence" value="ECO:0007669"/>
    <property type="project" value="TreeGrafter"/>
</dbReference>
<dbReference type="Pfam" id="PF00400">
    <property type="entry name" value="WD40"/>
    <property type="match status" value="1"/>
</dbReference>
<dbReference type="GO" id="GO:0006281">
    <property type="term" value="P:DNA repair"/>
    <property type="evidence" value="ECO:0007669"/>
    <property type="project" value="UniProtKB-KW"/>
</dbReference>
<dbReference type="GO" id="GO:0008270">
    <property type="term" value="F:zinc ion binding"/>
    <property type="evidence" value="ECO:0007669"/>
    <property type="project" value="InterPro"/>
</dbReference>
<dbReference type="GO" id="GO:0080008">
    <property type="term" value="C:Cul4-RING E3 ubiquitin ligase complex"/>
    <property type="evidence" value="ECO:0007669"/>
    <property type="project" value="InterPro"/>
</dbReference>
<evidence type="ECO:0000256" key="10">
    <source>
        <dbReference type="PROSITE-ProRule" id="PRU00221"/>
    </source>
</evidence>
<evidence type="ECO:0000256" key="1">
    <source>
        <dbReference type="ARBA" id="ARBA00004123"/>
    </source>
</evidence>
<feature type="repeat" description="WD" evidence="10">
    <location>
        <begin position="374"/>
        <end position="407"/>
    </location>
</feature>
<dbReference type="InterPro" id="IPR036875">
    <property type="entry name" value="Znf_CCHC_sf"/>
</dbReference>
<evidence type="ECO:0000256" key="11">
    <source>
        <dbReference type="SAM" id="MobiDB-lite"/>
    </source>
</evidence>